<feature type="compositionally biased region" description="Low complexity" evidence="1">
    <location>
        <begin position="437"/>
        <end position="449"/>
    </location>
</feature>
<feature type="transmembrane region" description="Helical" evidence="2">
    <location>
        <begin position="152"/>
        <end position="172"/>
    </location>
</feature>
<dbReference type="RefSeq" id="WP_236907918.1">
    <property type="nucleotide sequence ID" value="NZ_KU306397.1"/>
</dbReference>
<geneLocation type="plasmid" evidence="4">
    <name>pBL90</name>
</geneLocation>
<feature type="compositionally biased region" description="Gly residues" evidence="1">
    <location>
        <begin position="418"/>
        <end position="436"/>
    </location>
</feature>
<proteinExistence type="predicted"/>
<feature type="compositionally biased region" description="Low complexity" evidence="1">
    <location>
        <begin position="408"/>
        <end position="417"/>
    </location>
</feature>
<evidence type="ECO:0000256" key="3">
    <source>
        <dbReference type="SAM" id="SignalP"/>
    </source>
</evidence>
<feature type="transmembrane region" description="Helical" evidence="2">
    <location>
        <begin position="298"/>
        <end position="317"/>
    </location>
</feature>
<evidence type="ECO:0000256" key="1">
    <source>
        <dbReference type="SAM" id="MobiDB-lite"/>
    </source>
</evidence>
<evidence type="ECO:0000256" key="2">
    <source>
        <dbReference type="SAM" id="Phobius"/>
    </source>
</evidence>
<keyword evidence="2" id="KW-1133">Transmembrane helix</keyword>
<reference evidence="4" key="1">
    <citation type="journal article" date="2016" name="Russ. J. Genet.">
        <title>Sequencing and structural analysis of the cryptic plasmid pBL90 from Brevibacterium lactofermentum.</title>
        <authorList>
            <person name="Novikov A.D."/>
            <person name="Ryabchenko L.E."/>
            <person name="Beletsky A.V."/>
            <person name="Mardanov A.V."/>
            <person name="Ravin N.V."/>
            <person name="Yanenko A.S."/>
        </authorList>
    </citation>
    <scope>NUCLEOTIDE SEQUENCE</scope>
    <source>
        <strain evidence="4">DSM 1412</strain>
        <plasmid evidence="4">pBL90</plasmid>
    </source>
</reference>
<feature type="compositionally biased region" description="Low complexity" evidence="1">
    <location>
        <begin position="504"/>
        <end position="514"/>
    </location>
</feature>
<name>A0A142EAK5_CORGT</name>
<keyword evidence="3" id="KW-0732">Signal</keyword>
<organism evidence="4">
    <name type="scientific">Corynebacterium glutamicum</name>
    <name type="common">Brevibacterium saccharolyticum</name>
    <dbReference type="NCBI Taxonomy" id="1718"/>
    <lineage>
        <taxon>Bacteria</taxon>
        <taxon>Bacillati</taxon>
        <taxon>Actinomycetota</taxon>
        <taxon>Actinomycetes</taxon>
        <taxon>Mycobacteriales</taxon>
        <taxon>Corynebacteriaceae</taxon>
        <taxon>Corynebacterium</taxon>
    </lineage>
</organism>
<keyword evidence="2" id="KW-0472">Membrane</keyword>
<feature type="transmembrane region" description="Helical" evidence="2">
    <location>
        <begin position="243"/>
        <end position="262"/>
    </location>
</feature>
<feature type="signal peptide" evidence="3">
    <location>
        <begin position="1"/>
        <end position="26"/>
    </location>
</feature>
<keyword evidence="4" id="KW-0614">Plasmid</keyword>
<feature type="region of interest" description="Disordered" evidence="1">
    <location>
        <begin position="408"/>
        <end position="534"/>
    </location>
</feature>
<accession>A0A142EAK5</accession>
<feature type="transmembrane region" description="Helical" evidence="2">
    <location>
        <begin position="268"/>
        <end position="286"/>
    </location>
</feature>
<feature type="compositionally biased region" description="Low complexity" evidence="1">
    <location>
        <begin position="456"/>
        <end position="478"/>
    </location>
</feature>
<protein>
    <submittedName>
        <fullName evidence="4">Uncharacterized protein</fullName>
    </submittedName>
</protein>
<dbReference type="AlphaFoldDB" id="A0A142EAK5"/>
<feature type="transmembrane region" description="Helical" evidence="2">
    <location>
        <begin position="337"/>
        <end position="358"/>
    </location>
</feature>
<feature type="chain" id="PRO_5007494075" evidence="3">
    <location>
        <begin position="27"/>
        <end position="534"/>
    </location>
</feature>
<dbReference type="EMBL" id="KU306397">
    <property type="protein sequence ID" value="AMQ45193.1"/>
    <property type="molecule type" value="Genomic_DNA"/>
</dbReference>
<sequence>MGILKRFLVFLSAVSIMSFAAPIASAQETLYEGNDFQQMFAECMDGDDGYLGDGTREFLQGNLGGLGDSLANFDRRFMCFDTSLSENPMDALSAGLGNAASAFWGDPIGDLTRAVLEGNSEALQVVMTFWMDFRIDGGTVDTQIQGIKNITWGLSAILLVVSLIIGGGRIAASRRQGLTDETIESGNVIVRYLTFSIAVPAAVPGGLVASDILSEWIMTSFGASDQAQIFQATALSDSMAGPVVMLALALFALCGSVMQIIALVVRVLLLPLIAGLAPVFAAASFSETGRGAVKAMTGWLIAAIAFKPVASLLYVTAFWTVSGVQNGGVIGVEPNSVFAAILCALLLALAGFTAPALLRVIAPMVDRAGGGGGAPVLATGAAMAGGAMGLAGGAMSLAGRMGGGSTGSGAAASAGGASTSGGAGTGAASAGGGGGRVSSAASGGSAAQPSGGGSGARSSGGAARTATAGARPAGANPGRSGGWGRGASVQARAAASGLTGSLDQSTPQSPTTTPRSIFDDSVGAVGPYQGHVRR</sequence>
<keyword evidence="2" id="KW-0812">Transmembrane</keyword>
<evidence type="ECO:0000313" key="4">
    <source>
        <dbReference type="EMBL" id="AMQ45193.1"/>
    </source>
</evidence>